<dbReference type="Pfam" id="PF06335">
    <property type="entry name" value="DUF1054"/>
    <property type="match status" value="1"/>
</dbReference>
<dbReference type="HAMAP" id="MF_01851">
    <property type="entry name" value="UPF0637"/>
    <property type="match status" value="1"/>
</dbReference>
<evidence type="ECO:0000256" key="1">
    <source>
        <dbReference type="HAMAP-Rule" id="MF_01851"/>
    </source>
</evidence>
<dbReference type="InterPro" id="IPR053707">
    <property type="entry name" value="UPF0637_domain_sf"/>
</dbReference>
<evidence type="ECO:0000313" key="3">
    <source>
        <dbReference type="Proteomes" id="UP001595880"/>
    </source>
</evidence>
<proteinExistence type="inferred from homology"/>
<dbReference type="RefSeq" id="WP_390196871.1">
    <property type="nucleotide sequence ID" value="NZ_JBHSDV010000001.1"/>
</dbReference>
<accession>A0ABV8VUE6</accession>
<dbReference type="EMBL" id="JBHSDV010000001">
    <property type="protein sequence ID" value="MFC4387271.1"/>
    <property type="molecule type" value="Genomic_DNA"/>
</dbReference>
<gene>
    <name evidence="2" type="ORF">ACFOZ1_05545</name>
</gene>
<reference evidence="3" key="1">
    <citation type="journal article" date="2019" name="Int. J. Syst. Evol. Microbiol.">
        <title>The Global Catalogue of Microorganisms (GCM) 10K type strain sequencing project: providing services to taxonomists for standard genome sequencing and annotation.</title>
        <authorList>
            <consortium name="The Broad Institute Genomics Platform"/>
            <consortium name="The Broad Institute Genome Sequencing Center for Infectious Disease"/>
            <person name="Wu L."/>
            <person name="Ma J."/>
        </authorList>
    </citation>
    <scope>NUCLEOTIDE SEQUENCE [LARGE SCALE GENOMIC DNA]</scope>
    <source>
        <strain evidence="3">KACC 14058</strain>
    </source>
</reference>
<dbReference type="PIRSF" id="PIRSF021332">
    <property type="entry name" value="DUF1054"/>
    <property type="match status" value="1"/>
</dbReference>
<dbReference type="InterPro" id="IPR009403">
    <property type="entry name" value="UPF0637"/>
</dbReference>
<name>A0ABV8VUE6_9BACI</name>
<dbReference type="Gene3D" id="3.30.930.20">
    <property type="entry name" value="Protein of unknown function DUF1054"/>
    <property type="match status" value="1"/>
</dbReference>
<comment type="caution">
    <text evidence="2">The sequence shown here is derived from an EMBL/GenBank/DDBJ whole genome shotgun (WGS) entry which is preliminary data.</text>
</comment>
<dbReference type="SUPFAM" id="SSF142913">
    <property type="entry name" value="YktB/PF0168-like"/>
    <property type="match status" value="1"/>
</dbReference>
<organism evidence="2 3">
    <name type="scientific">Gracilibacillus marinus</name>
    <dbReference type="NCBI Taxonomy" id="630535"/>
    <lineage>
        <taxon>Bacteria</taxon>
        <taxon>Bacillati</taxon>
        <taxon>Bacillota</taxon>
        <taxon>Bacilli</taxon>
        <taxon>Bacillales</taxon>
        <taxon>Bacillaceae</taxon>
        <taxon>Gracilibacillus</taxon>
    </lineage>
</organism>
<keyword evidence="3" id="KW-1185">Reference proteome</keyword>
<comment type="similarity">
    <text evidence="1">Belongs to the UPF0637 family.</text>
</comment>
<evidence type="ECO:0000313" key="2">
    <source>
        <dbReference type="EMBL" id="MFC4387271.1"/>
    </source>
</evidence>
<protein>
    <recommendedName>
        <fullName evidence="1">UPF0637 protein ACFOZ1_05545</fullName>
    </recommendedName>
</protein>
<sequence>MIFSGFKSDDFETFYLDGLDERMQAIQTRIQPKFQAISEEILPFLEKELDKDMYLHIAKHARRTVNPPNDTWSAYCDNKRGYKKHPHFQIGLWHDHVFVWLAYIYELPHKKEIASKFKHDIEDIKKVIPADYYISQDHMKNEATIFKDVDFERVLDRFETVKKSELLIGRRFDKDDDVLKDGKAFVDEVKQTFSQLRQVYLSSLNI</sequence>
<dbReference type="Proteomes" id="UP001595880">
    <property type="component" value="Unassembled WGS sequence"/>
</dbReference>